<dbReference type="AlphaFoldDB" id="A0AAW9SQQ8"/>
<dbReference type="PRINTS" id="PR00455">
    <property type="entry name" value="HTHTETR"/>
</dbReference>
<evidence type="ECO:0000313" key="6">
    <source>
        <dbReference type="EMBL" id="MEN9063544.1"/>
    </source>
</evidence>
<dbReference type="PROSITE" id="PS50977">
    <property type="entry name" value="HTH_TETR_2"/>
    <property type="match status" value="1"/>
</dbReference>
<protein>
    <submittedName>
        <fullName evidence="6">Helix-turn-helix domain-containing protein</fullName>
    </submittedName>
</protein>
<accession>A0AAW9SQQ8</accession>
<organism evidence="6 7">
    <name type="scientific">Ponticoccus litoralis</name>
    <dbReference type="NCBI Taxonomy" id="422297"/>
    <lineage>
        <taxon>Bacteria</taxon>
        <taxon>Pseudomonadati</taxon>
        <taxon>Pseudomonadota</taxon>
        <taxon>Alphaproteobacteria</taxon>
        <taxon>Rhodobacterales</taxon>
        <taxon>Roseobacteraceae</taxon>
        <taxon>Ponticoccus</taxon>
    </lineage>
</organism>
<dbReference type="GO" id="GO:0000976">
    <property type="term" value="F:transcription cis-regulatory region binding"/>
    <property type="evidence" value="ECO:0007669"/>
    <property type="project" value="TreeGrafter"/>
</dbReference>
<dbReference type="PANTHER" id="PTHR30055:SF240">
    <property type="entry name" value="HTH-TYPE TRANSCRIPTIONAL REGULATOR ACRR"/>
    <property type="match status" value="1"/>
</dbReference>
<dbReference type="GO" id="GO:0003700">
    <property type="term" value="F:DNA-binding transcription factor activity"/>
    <property type="evidence" value="ECO:0007669"/>
    <property type="project" value="TreeGrafter"/>
</dbReference>
<dbReference type="Gene3D" id="1.10.357.10">
    <property type="entry name" value="Tetracycline Repressor, domain 2"/>
    <property type="match status" value="1"/>
</dbReference>
<evidence type="ECO:0000259" key="5">
    <source>
        <dbReference type="PROSITE" id="PS50977"/>
    </source>
</evidence>
<keyword evidence="1" id="KW-0805">Transcription regulation</keyword>
<evidence type="ECO:0000256" key="3">
    <source>
        <dbReference type="ARBA" id="ARBA00023163"/>
    </source>
</evidence>
<reference evidence="6 7" key="1">
    <citation type="submission" date="2024-05" db="EMBL/GenBank/DDBJ databases">
        <title>Genome sequence of Ponticoccus litoralis KCCM 90028.</title>
        <authorList>
            <person name="Kim J.M."/>
            <person name="Lee J.K."/>
            <person name="Choi B.J."/>
            <person name="Bayburt H."/>
            <person name="Baek J.H."/>
            <person name="Jeon C.O."/>
        </authorList>
    </citation>
    <scope>NUCLEOTIDE SEQUENCE [LARGE SCALE GENOMIC DNA]</scope>
    <source>
        <strain evidence="6 7">KCCM 90028</strain>
    </source>
</reference>
<dbReference type="SUPFAM" id="SSF48498">
    <property type="entry name" value="Tetracyclin repressor-like, C-terminal domain"/>
    <property type="match status" value="1"/>
</dbReference>
<dbReference type="RefSeq" id="WP_347168642.1">
    <property type="nucleotide sequence ID" value="NZ_JBDNCH010000005.1"/>
</dbReference>
<name>A0AAW9SQQ8_9RHOB</name>
<dbReference type="Gene3D" id="1.10.10.60">
    <property type="entry name" value="Homeodomain-like"/>
    <property type="match status" value="1"/>
</dbReference>
<dbReference type="InterPro" id="IPR009057">
    <property type="entry name" value="Homeodomain-like_sf"/>
</dbReference>
<sequence length="218" mass="24468">MPQMPSETLCRSILEANAATISVRKEALAVRRLQTILGAALRLSAERGFHAMSLRALSQEAGVSMGGLYAYFDSKSTLLRMILRAVTRAVEETLAQPPEGIAEDPVAHLDWLIDAHIRLTEEMLPWFTFAFMEAKSFPRDLRRMATDSEAMTEGYIAAIIERAVATGQFRADLSPIVPALVKPLLQDWYVKRTKYRRRGIGIEAYIATVQDSVRRICR</sequence>
<keyword evidence="3" id="KW-0804">Transcription</keyword>
<evidence type="ECO:0000256" key="2">
    <source>
        <dbReference type="ARBA" id="ARBA00023125"/>
    </source>
</evidence>
<evidence type="ECO:0000256" key="1">
    <source>
        <dbReference type="ARBA" id="ARBA00023015"/>
    </source>
</evidence>
<comment type="caution">
    <text evidence="6">The sequence shown here is derived from an EMBL/GenBank/DDBJ whole genome shotgun (WGS) entry which is preliminary data.</text>
</comment>
<dbReference type="PROSITE" id="PS01081">
    <property type="entry name" value="HTH_TETR_1"/>
    <property type="match status" value="1"/>
</dbReference>
<dbReference type="InterPro" id="IPR050109">
    <property type="entry name" value="HTH-type_TetR-like_transc_reg"/>
</dbReference>
<dbReference type="InterPro" id="IPR036271">
    <property type="entry name" value="Tet_transcr_reg_TetR-rel_C_sf"/>
</dbReference>
<keyword evidence="2 4" id="KW-0238">DNA-binding</keyword>
<evidence type="ECO:0000256" key="4">
    <source>
        <dbReference type="PROSITE-ProRule" id="PRU00335"/>
    </source>
</evidence>
<keyword evidence="7" id="KW-1185">Reference proteome</keyword>
<dbReference type="Pfam" id="PF00440">
    <property type="entry name" value="TetR_N"/>
    <property type="match status" value="1"/>
</dbReference>
<dbReference type="InterPro" id="IPR001647">
    <property type="entry name" value="HTH_TetR"/>
</dbReference>
<feature type="domain" description="HTH tetR-type" evidence="5">
    <location>
        <begin position="30"/>
        <end position="90"/>
    </location>
</feature>
<evidence type="ECO:0000313" key="7">
    <source>
        <dbReference type="Proteomes" id="UP001428774"/>
    </source>
</evidence>
<dbReference type="InterPro" id="IPR023772">
    <property type="entry name" value="DNA-bd_HTH_TetR-type_CS"/>
</dbReference>
<dbReference type="SUPFAM" id="SSF46689">
    <property type="entry name" value="Homeodomain-like"/>
    <property type="match status" value="1"/>
</dbReference>
<feature type="DNA-binding region" description="H-T-H motif" evidence="4">
    <location>
        <begin position="53"/>
        <end position="72"/>
    </location>
</feature>
<gene>
    <name evidence="6" type="ORF">ABFB10_23575</name>
</gene>
<dbReference type="PANTHER" id="PTHR30055">
    <property type="entry name" value="HTH-TYPE TRANSCRIPTIONAL REGULATOR RUTR"/>
    <property type="match status" value="1"/>
</dbReference>
<dbReference type="Proteomes" id="UP001428774">
    <property type="component" value="Unassembled WGS sequence"/>
</dbReference>
<dbReference type="EMBL" id="JBDNCH010000005">
    <property type="protein sequence ID" value="MEN9063544.1"/>
    <property type="molecule type" value="Genomic_DNA"/>
</dbReference>
<proteinExistence type="predicted"/>